<evidence type="ECO:0000256" key="3">
    <source>
        <dbReference type="ARBA" id="ARBA00022801"/>
    </source>
</evidence>
<dbReference type="InterPro" id="IPR050079">
    <property type="entry name" value="DEAD_box_RNA_helicase"/>
</dbReference>
<dbReference type="Proteomes" id="UP000504631">
    <property type="component" value="Unplaced"/>
</dbReference>
<protein>
    <recommendedName>
        <fullName evidence="1">RNA helicase</fullName>
        <ecNumber evidence="1">3.6.4.13</ecNumber>
    </recommendedName>
</protein>
<dbReference type="SMART" id="SM00487">
    <property type="entry name" value="DEXDc"/>
    <property type="match status" value="1"/>
</dbReference>
<keyword evidence="12" id="KW-1185">Reference proteome</keyword>
<dbReference type="Pfam" id="PF00270">
    <property type="entry name" value="DEAD"/>
    <property type="match status" value="1"/>
</dbReference>
<dbReference type="Gene3D" id="3.40.50.300">
    <property type="entry name" value="P-loop containing nucleotide triphosphate hydrolases"/>
    <property type="match status" value="2"/>
</dbReference>
<proteinExistence type="predicted"/>
<dbReference type="GO" id="GO:0005524">
    <property type="term" value="F:ATP binding"/>
    <property type="evidence" value="ECO:0007669"/>
    <property type="project" value="UniProtKB-KW"/>
</dbReference>
<evidence type="ECO:0000259" key="9">
    <source>
        <dbReference type="PROSITE" id="PS51192"/>
    </source>
</evidence>
<feature type="region of interest" description="Disordered" evidence="8">
    <location>
        <begin position="709"/>
        <end position="737"/>
    </location>
</feature>
<dbReference type="RefSeq" id="XP_033348196.1">
    <property type="nucleotide sequence ID" value="XM_033492305.1"/>
</dbReference>
<dbReference type="Pfam" id="PF00271">
    <property type="entry name" value="Helicase_C"/>
    <property type="match status" value="1"/>
</dbReference>
<dbReference type="CDD" id="cd18787">
    <property type="entry name" value="SF2_C_DEAD"/>
    <property type="match status" value="1"/>
</dbReference>
<evidence type="ECO:0000256" key="8">
    <source>
        <dbReference type="SAM" id="MobiDB-lite"/>
    </source>
</evidence>
<dbReference type="InterPro" id="IPR011545">
    <property type="entry name" value="DEAD/DEAH_box_helicase_dom"/>
</dbReference>
<evidence type="ECO:0000256" key="6">
    <source>
        <dbReference type="PROSITE-ProRule" id="PRU00552"/>
    </source>
</evidence>
<dbReference type="PROSITE" id="PS51195">
    <property type="entry name" value="Q_MOTIF"/>
    <property type="match status" value="1"/>
</dbReference>
<dbReference type="GeneID" id="117232722"/>
<dbReference type="InterPro" id="IPR014014">
    <property type="entry name" value="RNA_helicase_DEAD_Q_motif"/>
</dbReference>
<keyword evidence="5" id="KW-0067">ATP-binding</keyword>
<evidence type="ECO:0000256" key="2">
    <source>
        <dbReference type="ARBA" id="ARBA00022741"/>
    </source>
</evidence>
<evidence type="ECO:0000313" key="12">
    <source>
        <dbReference type="Proteomes" id="UP000504631"/>
    </source>
</evidence>
<keyword evidence="7" id="KW-0175">Coiled coil</keyword>
<evidence type="ECO:0000256" key="4">
    <source>
        <dbReference type="ARBA" id="ARBA00022806"/>
    </source>
</evidence>
<keyword evidence="4 13" id="KW-0347">Helicase</keyword>
<feature type="domain" description="DEAD-box RNA helicase Q" evidence="11">
    <location>
        <begin position="160"/>
        <end position="188"/>
    </location>
</feature>
<reference evidence="13" key="1">
    <citation type="submission" date="2025-08" db="UniProtKB">
        <authorList>
            <consortium name="RefSeq"/>
        </authorList>
    </citation>
    <scope>IDENTIFICATION</scope>
    <source>
        <tissue evidence="13">Muscle</tissue>
    </source>
</reference>
<dbReference type="SUPFAM" id="SSF52540">
    <property type="entry name" value="P-loop containing nucleoside triphosphate hydrolases"/>
    <property type="match status" value="2"/>
</dbReference>
<dbReference type="EC" id="3.6.4.13" evidence="1"/>
<dbReference type="GO" id="GO:0003724">
    <property type="term" value="F:RNA helicase activity"/>
    <property type="evidence" value="ECO:0007669"/>
    <property type="project" value="UniProtKB-EC"/>
</dbReference>
<dbReference type="InterPro" id="IPR027417">
    <property type="entry name" value="P-loop_NTPase"/>
</dbReference>
<evidence type="ECO:0000256" key="5">
    <source>
        <dbReference type="ARBA" id="ARBA00022840"/>
    </source>
</evidence>
<feature type="domain" description="Helicase C-terminal" evidence="10">
    <location>
        <begin position="399"/>
        <end position="594"/>
    </location>
</feature>
<keyword evidence="3" id="KW-0378">Hydrolase</keyword>
<evidence type="ECO:0000313" key="13">
    <source>
        <dbReference type="RefSeq" id="XP_033348196.1"/>
    </source>
</evidence>
<dbReference type="InterPro" id="IPR014001">
    <property type="entry name" value="Helicase_ATP-bd"/>
</dbReference>
<feature type="domain" description="Helicase ATP-binding" evidence="9">
    <location>
        <begin position="192"/>
        <end position="444"/>
    </location>
</feature>
<dbReference type="GO" id="GO:0016787">
    <property type="term" value="F:hydrolase activity"/>
    <property type="evidence" value="ECO:0007669"/>
    <property type="project" value="UniProtKB-KW"/>
</dbReference>
<feature type="short sequence motif" description="Q motif" evidence="6">
    <location>
        <begin position="160"/>
        <end position="188"/>
    </location>
</feature>
<gene>
    <name evidence="13" type="primary">LOC117232722</name>
</gene>
<name>A0A6J3K6V6_9HYME</name>
<dbReference type="PANTHER" id="PTHR47959:SF13">
    <property type="entry name" value="ATP-DEPENDENT RNA HELICASE RHLE"/>
    <property type="match status" value="1"/>
</dbReference>
<accession>A0A6J3K6V6</accession>
<dbReference type="CDD" id="cd17946">
    <property type="entry name" value="DEADc_DDX24"/>
    <property type="match status" value="1"/>
</dbReference>
<dbReference type="GO" id="GO:0003676">
    <property type="term" value="F:nucleic acid binding"/>
    <property type="evidence" value="ECO:0007669"/>
    <property type="project" value="InterPro"/>
</dbReference>
<evidence type="ECO:0000256" key="7">
    <source>
        <dbReference type="SAM" id="Coils"/>
    </source>
</evidence>
<dbReference type="GO" id="GO:0005829">
    <property type="term" value="C:cytosol"/>
    <property type="evidence" value="ECO:0007669"/>
    <property type="project" value="TreeGrafter"/>
</dbReference>
<evidence type="ECO:0000256" key="1">
    <source>
        <dbReference type="ARBA" id="ARBA00012552"/>
    </source>
</evidence>
<dbReference type="SMART" id="SM00490">
    <property type="entry name" value="HELICc"/>
    <property type="match status" value="1"/>
</dbReference>
<sequence>MYVPIYIVSDKSVSVIAMPKKRHDNLSGWKPLKLEGSIFAGNVEDLIGIEELTDYKLTKENNKTKILIHNVETSSKEVKVSPKRKHSHVWVENDIDANEPLLKKAKKTKSPEKKLEGRNAKKIPKCLSSKNGLDIGPNNNNQFSNDCNKDKNDVYDIDAQRWYMLGVPTPVIKALKDQQFHEPTPIQALTLPPAILGHRDILGAAETGSGKTLAFGIPIINGILELKNKQSQQSDMEFGKEITGITKNKGWICSENKMVENDNSSSESDYEEHIEGLNKNGIGCVRVINNVKMSKTQNYTKPLYALILTPTRELAIQIKDHLTKAVKYTDIKVAVVLGGMAAVKQERILSKGPEIVIATPGRLWELIQQGNPHLSKVDSIKYLAIDETDRMLEKGHFQELQQLLEKINMNEKKMEERQTFVFSATLTMVHDIPEYLEKKKRKHTKSKIQKLTPAQKLQKIMELVGIKNPKIIDVTKKSGILDCKPLPLHASMQQRQRLKNLERFQADENGLLIATDVAARGLDIPNVEHVIHYQVPRTSESYVHRSGRTARAQKDGITVLMMEPSEKEYYSKLCKTLGRTEDLPMFPVVDRLLIATKERVEIAREIDKLELKCRRDNSKKGWLRKAVEEMDLVLEEDEENLAAEMEETATLKYQLKKKKHQLASLMSKVLFPKGFSGKYPDVNIEYKLNDDNQKAIDVMKKVIEEIPKKKKERNKKPHIKRSSFKTKILRKKNRNKV</sequence>
<dbReference type="PROSITE" id="PS51192">
    <property type="entry name" value="HELICASE_ATP_BIND_1"/>
    <property type="match status" value="1"/>
</dbReference>
<dbReference type="InterPro" id="IPR001650">
    <property type="entry name" value="Helicase_C-like"/>
</dbReference>
<keyword evidence="2" id="KW-0547">Nucleotide-binding</keyword>
<evidence type="ECO:0000259" key="10">
    <source>
        <dbReference type="PROSITE" id="PS51194"/>
    </source>
</evidence>
<evidence type="ECO:0000259" key="11">
    <source>
        <dbReference type="PROSITE" id="PS51195"/>
    </source>
</evidence>
<organism evidence="12 13">
    <name type="scientific">Bombus vosnesenskii</name>
    <dbReference type="NCBI Taxonomy" id="207650"/>
    <lineage>
        <taxon>Eukaryota</taxon>
        <taxon>Metazoa</taxon>
        <taxon>Ecdysozoa</taxon>
        <taxon>Arthropoda</taxon>
        <taxon>Hexapoda</taxon>
        <taxon>Insecta</taxon>
        <taxon>Pterygota</taxon>
        <taxon>Neoptera</taxon>
        <taxon>Endopterygota</taxon>
        <taxon>Hymenoptera</taxon>
        <taxon>Apocrita</taxon>
        <taxon>Aculeata</taxon>
        <taxon>Apoidea</taxon>
        <taxon>Anthophila</taxon>
        <taxon>Apidae</taxon>
        <taxon>Bombus</taxon>
        <taxon>Pyrobombus</taxon>
    </lineage>
</organism>
<dbReference type="PROSITE" id="PS51194">
    <property type="entry name" value="HELICASE_CTER"/>
    <property type="match status" value="1"/>
</dbReference>
<feature type="coiled-coil region" evidence="7">
    <location>
        <begin position="592"/>
        <end position="647"/>
    </location>
</feature>
<dbReference type="AlphaFoldDB" id="A0A6J3K6V6"/>
<dbReference type="PANTHER" id="PTHR47959">
    <property type="entry name" value="ATP-DEPENDENT RNA HELICASE RHLE-RELATED"/>
    <property type="match status" value="1"/>
</dbReference>